<feature type="domain" description="R13L1/DRL21-like LRR repeat region" evidence="5">
    <location>
        <begin position="461"/>
        <end position="581"/>
    </location>
</feature>
<protein>
    <recommendedName>
        <fullName evidence="8">NB-ARC domain-containing protein</fullName>
    </recommendedName>
</protein>
<dbReference type="InterPro" id="IPR002182">
    <property type="entry name" value="NB-ARC"/>
</dbReference>
<reference evidence="7" key="2">
    <citation type="submission" date="2013-12" db="EMBL/GenBank/DDBJ databases">
        <authorList>
            <person name="Yu Y."/>
            <person name="Lee S."/>
            <person name="de Baynast K."/>
            <person name="Wissotski M."/>
            <person name="Liu L."/>
            <person name="Talag J."/>
            <person name="Goicoechea J."/>
            <person name="Angelova A."/>
            <person name="Jetty R."/>
            <person name="Kudrna D."/>
            <person name="Golser W."/>
            <person name="Rivera L."/>
            <person name="Zhang J."/>
            <person name="Wing R."/>
        </authorList>
    </citation>
    <scope>NUCLEOTIDE SEQUENCE</scope>
</reference>
<dbReference type="GO" id="GO:0043531">
    <property type="term" value="F:ADP binding"/>
    <property type="evidence" value="ECO:0007669"/>
    <property type="project" value="InterPro"/>
</dbReference>
<name>A0A0D9XZS7_9ORYZ</name>
<evidence type="ECO:0000259" key="5">
    <source>
        <dbReference type="Pfam" id="PF25019"/>
    </source>
</evidence>
<feature type="domain" description="Disease resistance protein winged helix" evidence="4">
    <location>
        <begin position="217"/>
        <end position="267"/>
    </location>
</feature>
<reference evidence="6" key="3">
    <citation type="submission" date="2015-04" db="UniProtKB">
        <authorList>
            <consortium name="EnsemblPlants"/>
        </authorList>
    </citation>
    <scope>IDENTIFICATION</scope>
</reference>
<dbReference type="Pfam" id="PF00931">
    <property type="entry name" value="NB-ARC"/>
    <property type="match status" value="2"/>
</dbReference>
<evidence type="ECO:0000259" key="4">
    <source>
        <dbReference type="Pfam" id="PF23559"/>
    </source>
</evidence>
<reference evidence="6 7" key="1">
    <citation type="submission" date="2012-08" db="EMBL/GenBank/DDBJ databases">
        <title>Oryza genome evolution.</title>
        <authorList>
            <person name="Wing R.A."/>
        </authorList>
    </citation>
    <scope>NUCLEOTIDE SEQUENCE</scope>
</reference>
<keyword evidence="7" id="KW-1185">Reference proteome</keyword>
<dbReference type="InterPro" id="IPR027417">
    <property type="entry name" value="P-loop_NTPase"/>
</dbReference>
<dbReference type="InterPro" id="IPR032675">
    <property type="entry name" value="LRR_dom_sf"/>
</dbReference>
<dbReference type="Gene3D" id="3.80.10.10">
    <property type="entry name" value="Ribonuclease Inhibitor"/>
    <property type="match status" value="2"/>
</dbReference>
<evidence type="ECO:0000313" key="6">
    <source>
        <dbReference type="EnsemblPlants" id="LPERR12G11390.1"/>
    </source>
</evidence>
<dbReference type="GO" id="GO:0006952">
    <property type="term" value="P:defense response"/>
    <property type="evidence" value="ECO:0007669"/>
    <property type="project" value="UniProtKB-KW"/>
</dbReference>
<dbReference type="InterPro" id="IPR058922">
    <property type="entry name" value="WHD_DRP"/>
</dbReference>
<feature type="domain" description="NB-ARC" evidence="3">
    <location>
        <begin position="1"/>
        <end position="108"/>
    </location>
</feature>
<dbReference type="eggNOG" id="KOG4658">
    <property type="taxonomic scope" value="Eukaryota"/>
</dbReference>
<dbReference type="PRINTS" id="PR00364">
    <property type="entry name" value="DISEASERSIST"/>
</dbReference>
<dbReference type="SUPFAM" id="SSF52058">
    <property type="entry name" value="L domain-like"/>
    <property type="match status" value="2"/>
</dbReference>
<dbReference type="HOGENOM" id="CLU_262760_0_0_1"/>
<dbReference type="STRING" id="77586.A0A0D9XZS7"/>
<accession>A0A0D9XZS7</accession>
<organism evidence="6 7">
    <name type="scientific">Leersia perrieri</name>
    <dbReference type="NCBI Taxonomy" id="77586"/>
    <lineage>
        <taxon>Eukaryota</taxon>
        <taxon>Viridiplantae</taxon>
        <taxon>Streptophyta</taxon>
        <taxon>Embryophyta</taxon>
        <taxon>Tracheophyta</taxon>
        <taxon>Spermatophyta</taxon>
        <taxon>Magnoliopsida</taxon>
        <taxon>Liliopsida</taxon>
        <taxon>Poales</taxon>
        <taxon>Poaceae</taxon>
        <taxon>BOP clade</taxon>
        <taxon>Oryzoideae</taxon>
        <taxon>Oryzeae</taxon>
        <taxon>Oryzinae</taxon>
        <taxon>Leersia</taxon>
    </lineage>
</organism>
<evidence type="ECO:0000256" key="1">
    <source>
        <dbReference type="ARBA" id="ARBA00022614"/>
    </source>
</evidence>
<dbReference type="Gene3D" id="1.10.10.10">
    <property type="entry name" value="Winged helix-like DNA-binding domain superfamily/Winged helix DNA-binding domain"/>
    <property type="match status" value="1"/>
</dbReference>
<dbReference type="Pfam" id="PF25019">
    <property type="entry name" value="LRR_R13L1-DRL21"/>
    <property type="match status" value="1"/>
</dbReference>
<dbReference type="EnsemblPlants" id="LPERR12G11390.1">
    <property type="protein sequence ID" value="LPERR12G11390.1"/>
    <property type="gene ID" value="LPERR12G11390"/>
</dbReference>
<dbReference type="SUPFAM" id="SSF52540">
    <property type="entry name" value="P-loop containing nucleoside triphosphate hydrolases"/>
    <property type="match status" value="2"/>
</dbReference>
<evidence type="ECO:0000256" key="2">
    <source>
        <dbReference type="ARBA" id="ARBA00022821"/>
    </source>
</evidence>
<dbReference type="InterPro" id="IPR036388">
    <property type="entry name" value="WH-like_DNA-bd_sf"/>
</dbReference>
<dbReference type="Gramene" id="LPERR12G11390.1">
    <property type="protein sequence ID" value="LPERR12G11390.1"/>
    <property type="gene ID" value="LPERR12G11390"/>
</dbReference>
<evidence type="ECO:0008006" key="8">
    <source>
        <dbReference type="Google" id="ProtNLM"/>
    </source>
</evidence>
<evidence type="ECO:0000259" key="3">
    <source>
        <dbReference type="Pfam" id="PF00931"/>
    </source>
</evidence>
<dbReference type="InterPro" id="IPR056789">
    <property type="entry name" value="LRR_R13L1-DRL21"/>
</dbReference>
<feature type="domain" description="NB-ARC" evidence="3">
    <location>
        <begin position="992"/>
        <end position="1144"/>
    </location>
</feature>
<dbReference type="Gene3D" id="3.40.50.300">
    <property type="entry name" value="P-loop containing nucleotide triphosphate hydrolases"/>
    <property type="match status" value="2"/>
</dbReference>
<evidence type="ECO:0000313" key="7">
    <source>
        <dbReference type="Proteomes" id="UP000032180"/>
    </source>
</evidence>
<proteinExistence type="predicted"/>
<keyword evidence="1" id="KW-0433">Leucine-rich repeat</keyword>
<dbReference type="PANTHER" id="PTHR36766:SF64">
    <property type="entry name" value="OS12G0206100 PROTEIN"/>
    <property type="match status" value="1"/>
</dbReference>
<dbReference type="PANTHER" id="PTHR36766">
    <property type="entry name" value="PLANT BROAD-SPECTRUM MILDEW RESISTANCE PROTEIN RPW8"/>
    <property type="match status" value="1"/>
</dbReference>
<dbReference type="Pfam" id="PF23559">
    <property type="entry name" value="WHD_DRP"/>
    <property type="match status" value="1"/>
</dbReference>
<dbReference type="Proteomes" id="UP000032180">
    <property type="component" value="Chromosome 12"/>
</dbReference>
<keyword evidence="2" id="KW-0611">Plant defense</keyword>
<sequence>MGKTTLAQFVCQDKKVQNHFGDMIIWVHVPKRFKLVDLVRKMLESINRNKATTSALDTLQLDLSKELVTRKNDIWGHFLAPLRNNASVGGRILLTTRMGSVANAVEHQMPTDGYKCVKLGGLDNRDIVQILNHHASPNGDLDIIAERIVRNLEGCPFVAKVIGQCLRDNTGHTNWDDFLNKKECRLGDIAPRVMEMLSLRYEDLTLEVQICFQYCSIFPYHYKFRMEELTEMWMSSGLILQSTKGKNDQEKNARDHFNILLKKSFFSLIPRELHPHLIYEIEEFSRFKDTEHNTADVSERVRHLYIEGINPEVVKVISKSTYLRTLIMANEEWPLEKGLADNFKKAIKCVTSLRLLRFDGNGWFDINDAISELKHLRYISMSATSKSNLNELFKLFHLEVLKLLKIEGVEQASVSDICKLPNLQKLYLPKLALSRVPHIGRLTNLQELNGLSVRKEEGYKISELKELNKLQKVFVFDVENVNDCSEASSAELSNKKDMELLSLEWSNRHNRINERILDTLVPCKRIRHLQISGYKGLLPPLWIQRKILTKLVHLKIVGCLKWDKLPSLASLSSLKHVLLEDLPNLKYIGGPDGDGLPPFLVTLVVKECLQLLNLPPLPSGLKHLRIHEVGISCLPASNQMALQNFSTLDPQLCSIDVDSCPNFFSFGSCIIEEEHYKALASLKVVCCSMLKNLPNEEHFRRMSTLERIEVLQCQNLSTLGGLGALSSLKILKIQKCTGLTATSSGIRVAPATRSTLVIDTLEIDDHLLLLENPFRNFYFTRSLIISDGSKMSELPQDWLLQNRSHLEHIKIINAILLSSLPSSMDTFHSLRSLVQCNAPVLQSLPAMPPNLWALHISDCSIHLKDGCKINGSEWEKILSIHNRLLQDLSKVRDEHRLYVNYQGEEIFSHAVVYLEDAIDDIEYRKLEEVRNPTHRNFNTKLSVPSPARTQLEHAIRILESVVRDMPFRRSSRLDYNYYENRMVLFGRDREQQQIVQWLIEEPRPISRNHPCSIFAIVGMGGMGKTDLARLAYYDWKVRMKLDSFAWVSVHDYFSAEEITWDIVASVTGGLTTRQETPAADNIRYNKLLLVLDDVWEDNSLEEWKSLSDSLTDCRPGSRILLTTRMQSVADMAADGLGVEAECLKLGELDEIANRIGGCPLLTIRVASQLTRNMNLQHWNTVLQEGWQHVTDFDFLTTTYNHLPIELQTCFRYCKPSNGDQKEYYVLHGLMHDMAQYVSRGECARVDKDDFRNAKLTTKHLSIVNCRNLNQISDLKYLRNLIIQNV</sequence>